<dbReference type="AlphaFoldDB" id="A0A9P5TH15"/>
<dbReference type="InterPro" id="IPR032675">
    <property type="entry name" value="LRR_dom_sf"/>
</dbReference>
<evidence type="ECO:0008006" key="3">
    <source>
        <dbReference type="Google" id="ProtNLM"/>
    </source>
</evidence>
<dbReference type="Proteomes" id="UP000724874">
    <property type="component" value="Unassembled WGS sequence"/>
</dbReference>
<dbReference type="Gene3D" id="3.80.10.10">
    <property type="entry name" value="Ribonuclease Inhibitor"/>
    <property type="match status" value="1"/>
</dbReference>
<dbReference type="Gene3D" id="1.20.1280.50">
    <property type="match status" value="1"/>
</dbReference>
<proteinExistence type="predicted"/>
<organism evidence="1 2">
    <name type="scientific">Gymnopilus junonius</name>
    <name type="common">Spectacular rustgill mushroom</name>
    <name type="synonym">Gymnopilus spectabilis subsp. junonius</name>
    <dbReference type="NCBI Taxonomy" id="109634"/>
    <lineage>
        <taxon>Eukaryota</taxon>
        <taxon>Fungi</taxon>
        <taxon>Dikarya</taxon>
        <taxon>Basidiomycota</taxon>
        <taxon>Agaricomycotina</taxon>
        <taxon>Agaricomycetes</taxon>
        <taxon>Agaricomycetidae</taxon>
        <taxon>Agaricales</taxon>
        <taxon>Agaricineae</taxon>
        <taxon>Hymenogastraceae</taxon>
        <taxon>Gymnopilus</taxon>
    </lineage>
</organism>
<evidence type="ECO:0000313" key="2">
    <source>
        <dbReference type="Proteomes" id="UP000724874"/>
    </source>
</evidence>
<accession>A0A9P5TH15</accession>
<gene>
    <name evidence="1" type="ORF">CPB84DRAFT_1792980</name>
</gene>
<dbReference type="EMBL" id="JADNYJ010000145">
    <property type="protein sequence ID" value="KAF8879885.1"/>
    <property type="molecule type" value="Genomic_DNA"/>
</dbReference>
<reference evidence="1" key="1">
    <citation type="submission" date="2020-11" db="EMBL/GenBank/DDBJ databases">
        <authorList>
            <consortium name="DOE Joint Genome Institute"/>
            <person name="Ahrendt S."/>
            <person name="Riley R."/>
            <person name="Andreopoulos W."/>
            <person name="LaButti K."/>
            <person name="Pangilinan J."/>
            <person name="Ruiz-duenas F.J."/>
            <person name="Barrasa J.M."/>
            <person name="Sanchez-Garcia M."/>
            <person name="Camarero S."/>
            <person name="Miyauchi S."/>
            <person name="Serrano A."/>
            <person name="Linde D."/>
            <person name="Babiker R."/>
            <person name="Drula E."/>
            <person name="Ayuso-Fernandez I."/>
            <person name="Pacheco R."/>
            <person name="Padilla G."/>
            <person name="Ferreira P."/>
            <person name="Barriuso J."/>
            <person name="Kellner H."/>
            <person name="Castanera R."/>
            <person name="Alfaro M."/>
            <person name="Ramirez L."/>
            <person name="Pisabarro A.G."/>
            <person name="Kuo A."/>
            <person name="Tritt A."/>
            <person name="Lipzen A."/>
            <person name="He G."/>
            <person name="Yan M."/>
            <person name="Ng V."/>
            <person name="Cullen D."/>
            <person name="Martin F."/>
            <person name="Rosso M.-N."/>
            <person name="Henrissat B."/>
            <person name="Hibbett D."/>
            <person name="Martinez A.T."/>
            <person name="Grigoriev I.V."/>
        </authorList>
    </citation>
    <scope>NUCLEOTIDE SEQUENCE</scope>
    <source>
        <strain evidence="1">AH 44721</strain>
    </source>
</reference>
<keyword evidence="2" id="KW-1185">Reference proteome</keyword>
<evidence type="ECO:0000313" key="1">
    <source>
        <dbReference type="EMBL" id="KAF8879885.1"/>
    </source>
</evidence>
<comment type="caution">
    <text evidence="1">The sequence shown here is derived from an EMBL/GenBank/DDBJ whole genome shotgun (WGS) entry which is preliminary data.</text>
</comment>
<name>A0A9P5TH15_GYMJU</name>
<protein>
    <recommendedName>
        <fullName evidence="3">F-box domain-containing protein</fullName>
    </recommendedName>
</protein>
<dbReference type="OrthoDB" id="2909959at2759"/>
<sequence>MECVLCNQPTLQEPPNHCGIYDEGPCELNCRMAQTKQNFLEEMNDLKTEHQKLLQEINQVHNPISRHLPPEIISHIFQLCVPHISFDTEPYYNCDIDDVWGNIVPRINLGAVCRDWRHVALTTPRLWNFMLVNLDWVHLQRNIEVTQELLERSGTLPLLIRVYSYDPRTKLTSKVRSIINVINQQSSRWQMLDLRIPDKFISTFIGNSEGTGISPLRSLRIEPTEGHGDKVFGFRAMNVIYRPVDIFLTRVRHKAVAIQWDAVTWVQADQASLDECVDLFRNAPQIRHCRLTETSSSGSEPDFHSIPSHVIVHHQIEDLTVELPFWGFLDAFFSLVSFQSLKRLVIMDANEERAAELLASFFKRSSCRLEELVLKDTFFTSDSIISVLMEVPSLVELELLTEEDTPTGLNLSPEEFFKLLAKTSIATDGSINEEGTFLPHLQVLRFEALSSFSWDLLPPVRARLDFKIENDDVILSSMDHHGISYDLHISNDSVDTFLESSTK</sequence>